<sequence length="232" mass="26441">MMIKRIGFYGKLPSYGDFITRNVAPELIDKWDNWLSQSLECAQLQLKEQWHQRYLNAPVWRFLLPNDDDQSVVTLGMMMPSTDKVGRIYSFAIFLQAELPSNVFGLVVQLNRYFEQLEDFAISLLDVEELDLDEVQTELEHSSQKQSVKTALLTTNELPICEGEIVAVRLSEVSALAGELAGLIEPLIYTHTACYSAWWTSGSQTRCPQLRIFSQLPAPHCFDTFLEAEQVS</sequence>
<dbReference type="Proteomes" id="UP000256478">
    <property type="component" value="Unassembled WGS sequence"/>
</dbReference>
<dbReference type="Pfam" id="PF09867">
    <property type="entry name" value="TagF_N"/>
    <property type="match status" value="1"/>
</dbReference>
<reference evidence="1 2" key="1">
    <citation type="submission" date="2018-08" db="EMBL/GenBank/DDBJ databases">
        <title>Thalassotalea euphylliae genome.</title>
        <authorList>
            <person name="Summers S."/>
            <person name="Rice S.A."/>
            <person name="Freckelton M.L."/>
            <person name="Nedved B.T."/>
            <person name="Hadfield M.G."/>
        </authorList>
    </citation>
    <scope>NUCLEOTIDE SEQUENCE [LARGE SCALE GENOMIC DNA]</scope>
    <source>
        <strain evidence="1 2">H1</strain>
    </source>
</reference>
<dbReference type="EMBL" id="QUOU01000001">
    <property type="protein sequence ID" value="REL27673.1"/>
    <property type="molecule type" value="Genomic_DNA"/>
</dbReference>
<comment type="caution">
    <text evidence="1">The sequence shown here is derived from an EMBL/GenBank/DDBJ whole genome shotgun (WGS) entry which is preliminary data.</text>
</comment>
<dbReference type="AlphaFoldDB" id="A0A3E0TT81"/>
<gene>
    <name evidence="1" type="primary">tagF</name>
    <name evidence="1" type="ORF">DXX93_14660</name>
</gene>
<organism evidence="1 2">
    <name type="scientific">Thalassotalea euphylliae</name>
    <dbReference type="NCBI Taxonomy" id="1655234"/>
    <lineage>
        <taxon>Bacteria</taxon>
        <taxon>Pseudomonadati</taxon>
        <taxon>Pseudomonadota</taxon>
        <taxon>Gammaproteobacteria</taxon>
        <taxon>Alteromonadales</taxon>
        <taxon>Colwelliaceae</taxon>
        <taxon>Thalassotalea</taxon>
    </lineage>
</organism>
<dbReference type="InterPro" id="IPR038225">
    <property type="entry name" value="TagF_sf"/>
</dbReference>
<dbReference type="NCBIfam" id="TIGR03373">
    <property type="entry name" value="VI_minor_4"/>
    <property type="match status" value="1"/>
</dbReference>
<protein>
    <submittedName>
        <fullName evidence="1">Type VI secretion system-associated protein TagF</fullName>
    </submittedName>
</protein>
<dbReference type="OrthoDB" id="9801841at2"/>
<name>A0A3E0TT81_9GAMM</name>
<proteinExistence type="predicted"/>
<accession>A0A3E0TT81</accession>
<evidence type="ECO:0000313" key="2">
    <source>
        <dbReference type="Proteomes" id="UP000256478"/>
    </source>
</evidence>
<dbReference type="RefSeq" id="WP_116008743.1">
    <property type="nucleotide sequence ID" value="NZ_QUOU01000001.1"/>
</dbReference>
<evidence type="ECO:0000313" key="1">
    <source>
        <dbReference type="EMBL" id="REL27673.1"/>
    </source>
</evidence>
<dbReference type="InterPro" id="IPR017748">
    <property type="entry name" value="TagF"/>
</dbReference>
<dbReference type="Gene3D" id="3.40.1730.10">
    <property type="entry name" value="pa0076 domain"/>
    <property type="match status" value="1"/>
</dbReference>
<dbReference type="PIRSF" id="PIRSF029287">
    <property type="entry name" value="UCP029287"/>
    <property type="match status" value="1"/>
</dbReference>